<keyword evidence="2" id="KW-1185">Reference proteome</keyword>
<reference evidence="1 2" key="1">
    <citation type="submission" date="2018-06" db="EMBL/GenBank/DDBJ databases">
        <title>Genome of strain Polynucleobacter sp. FUKU-NW-11.</title>
        <authorList>
            <person name="Hahn M.W."/>
        </authorList>
    </citation>
    <scope>NUCLEOTIDE SEQUENCE [LARGE SCALE GENOMIC DNA]</scope>
    <source>
        <strain evidence="2">FUKU-NW11</strain>
    </source>
</reference>
<proteinExistence type="predicted"/>
<sequence length="75" mass="8333">MELMRNLLPIICSLLLFGLLACSGPQFPKTNSDPAKNNAKTFNQDLNDCLDAYPEAPSGSHIKQRISCMNLKGWH</sequence>
<evidence type="ECO:0000313" key="2">
    <source>
        <dbReference type="Proteomes" id="UP000251072"/>
    </source>
</evidence>
<name>A0ABX9FCF3_9BURK</name>
<organism evidence="1 2">
    <name type="scientific">Polynucleobacter paneuropaeus</name>
    <dbReference type="NCBI Taxonomy" id="2527775"/>
    <lineage>
        <taxon>Bacteria</taxon>
        <taxon>Pseudomonadati</taxon>
        <taxon>Pseudomonadota</taxon>
        <taxon>Betaproteobacteria</taxon>
        <taxon>Burkholderiales</taxon>
        <taxon>Burkholderiaceae</taxon>
        <taxon>Polynucleobacter</taxon>
    </lineage>
</organism>
<accession>A0ABX9FCF3</accession>
<evidence type="ECO:0008006" key="3">
    <source>
        <dbReference type="Google" id="ProtNLM"/>
    </source>
</evidence>
<comment type="caution">
    <text evidence="1">The sequence shown here is derived from an EMBL/GenBank/DDBJ whole genome shotgun (WGS) entry which is preliminary data.</text>
</comment>
<protein>
    <recommendedName>
        <fullName evidence="3">Entry exclusion lipoprotein TrbK</fullName>
    </recommendedName>
</protein>
<dbReference type="PROSITE" id="PS51257">
    <property type="entry name" value="PROKAR_LIPOPROTEIN"/>
    <property type="match status" value="1"/>
</dbReference>
<evidence type="ECO:0000313" key="1">
    <source>
        <dbReference type="EMBL" id="RAZ43921.1"/>
    </source>
</evidence>
<dbReference type="Proteomes" id="UP000251072">
    <property type="component" value="Unassembled WGS sequence"/>
</dbReference>
<gene>
    <name evidence="1" type="ORF">DP176_02845</name>
</gene>
<dbReference type="EMBL" id="QMCH01000001">
    <property type="protein sequence ID" value="RAZ43921.1"/>
    <property type="molecule type" value="Genomic_DNA"/>
</dbReference>